<dbReference type="Gene3D" id="6.10.250.1380">
    <property type="match status" value="1"/>
</dbReference>
<dbReference type="GO" id="GO:0000278">
    <property type="term" value="P:mitotic cell cycle"/>
    <property type="evidence" value="ECO:0007669"/>
    <property type="project" value="TreeGrafter"/>
</dbReference>
<keyword evidence="8" id="KW-0498">Mitosis</keyword>
<keyword evidence="6" id="KW-0132">Cell division</keyword>
<evidence type="ECO:0000256" key="9">
    <source>
        <dbReference type="ARBA" id="ARBA00022838"/>
    </source>
</evidence>
<dbReference type="GO" id="GO:0008017">
    <property type="term" value="F:microtubule binding"/>
    <property type="evidence" value="ECO:0007669"/>
    <property type="project" value="InterPro"/>
</dbReference>
<evidence type="ECO:0000313" key="17">
    <source>
        <dbReference type="EMBL" id="CAG8521348.1"/>
    </source>
</evidence>
<evidence type="ECO:0000256" key="1">
    <source>
        <dbReference type="ARBA" id="ARBA00004186"/>
    </source>
</evidence>
<comment type="caution">
    <text evidence="17">The sequence shown here is derived from an EMBL/GenBank/DDBJ whole genome shotgun (WGS) entry which is preliminary data.</text>
</comment>
<evidence type="ECO:0000256" key="8">
    <source>
        <dbReference type="ARBA" id="ARBA00022776"/>
    </source>
</evidence>
<dbReference type="Pfam" id="PF16740">
    <property type="entry name" value="SKA2"/>
    <property type="match status" value="1"/>
</dbReference>
<gene>
    <name evidence="17" type="ORF">ALEPTO_LOCUS4483</name>
</gene>
<feature type="coiled-coil region" evidence="14">
    <location>
        <begin position="51"/>
        <end position="78"/>
    </location>
</feature>
<evidence type="ECO:0000256" key="13">
    <source>
        <dbReference type="ARBA" id="ARBA00029651"/>
    </source>
</evidence>
<evidence type="ECO:0000256" key="6">
    <source>
        <dbReference type="ARBA" id="ARBA00022618"/>
    </source>
</evidence>
<keyword evidence="11" id="KW-0131">Cell cycle</keyword>
<comment type="similarity">
    <text evidence="3">Belongs to the SKA2 family.</text>
</comment>
<accession>A0A9N9A6X6</accession>
<keyword evidence="9" id="KW-0995">Kinetochore</keyword>
<keyword evidence="4" id="KW-0158">Chromosome</keyword>
<organism evidence="17 18">
    <name type="scientific">Ambispora leptoticha</name>
    <dbReference type="NCBI Taxonomy" id="144679"/>
    <lineage>
        <taxon>Eukaryota</taxon>
        <taxon>Fungi</taxon>
        <taxon>Fungi incertae sedis</taxon>
        <taxon>Mucoromycota</taxon>
        <taxon>Glomeromycotina</taxon>
        <taxon>Glomeromycetes</taxon>
        <taxon>Archaeosporales</taxon>
        <taxon>Ambisporaceae</taxon>
        <taxon>Ambispora</taxon>
    </lineage>
</organism>
<name>A0A9N9A6X6_9GLOM</name>
<dbReference type="Pfam" id="PF11362">
    <property type="entry name" value="DUF3161"/>
    <property type="match status" value="1"/>
</dbReference>
<evidence type="ECO:0000256" key="14">
    <source>
        <dbReference type="SAM" id="Coils"/>
    </source>
</evidence>
<keyword evidence="7" id="KW-0493">Microtubule</keyword>
<evidence type="ECO:0000256" key="11">
    <source>
        <dbReference type="ARBA" id="ARBA00023306"/>
    </source>
</evidence>
<dbReference type="Proteomes" id="UP000789508">
    <property type="component" value="Unassembled WGS sequence"/>
</dbReference>
<proteinExistence type="inferred from homology"/>
<evidence type="ECO:0000313" key="18">
    <source>
        <dbReference type="Proteomes" id="UP000789508"/>
    </source>
</evidence>
<evidence type="ECO:0000256" key="5">
    <source>
        <dbReference type="ARBA" id="ARBA00022490"/>
    </source>
</evidence>
<evidence type="ECO:0000256" key="15">
    <source>
        <dbReference type="SAM" id="MobiDB-lite"/>
    </source>
</evidence>
<dbReference type="OrthoDB" id="193920at2759"/>
<dbReference type="GO" id="GO:0051301">
    <property type="term" value="P:cell division"/>
    <property type="evidence" value="ECO:0007669"/>
    <property type="project" value="UniProtKB-KW"/>
</dbReference>
<dbReference type="PANTHER" id="PTHR32017:SF3">
    <property type="entry name" value="SPINDLE AND KINETOCHORE-ASSOCIATED PROTEIN 2"/>
    <property type="match status" value="1"/>
</dbReference>
<evidence type="ECO:0000259" key="16">
    <source>
        <dbReference type="Pfam" id="PF16740"/>
    </source>
</evidence>
<keyword evidence="12" id="KW-0137">Centromere</keyword>
<dbReference type="GO" id="GO:0000940">
    <property type="term" value="C:outer kinetochore"/>
    <property type="evidence" value="ECO:0007669"/>
    <property type="project" value="InterPro"/>
</dbReference>
<comment type="subcellular location">
    <subcellularLocation>
        <location evidence="2">Chromosome</location>
        <location evidence="2">Centromere</location>
        <location evidence="2">Kinetochore</location>
    </subcellularLocation>
    <subcellularLocation>
        <location evidence="1">Cytoplasm</location>
        <location evidence="1">Cytoskeleton</location>
        <location evidence="1">Spindle</location>
    </subcellularLocation>
</comment>
<dbReference type="InterPro" id="IPR026762">
    <property type="entry name" value="Ska2"/>
</dbReference>
<dbReference type="GO" id="GO:0005876">
    <property type="term" value="C:spindle microtubule"/>
    <property type="evidence" value="ECO:0007669"/>
    <property type="project" value="InterPro"/>
</dbReference>
<dbReference type="AlphaFoldDB" id="A0A9N9A6X6"/>
<keyword evidence="18" id="KW-1185">Reference proteome</keyword>
<protein>
    <recommendedName>
        <fullName evidence="13">Protein FAM33A</fullName>
    </recommendedName>
</protein>
<evidence type="ECO:0000256" key="12">
    <source>
        <dbReference type="ARBA" id="ARBA00023328"/>
    </source>
</evidence>
<sequence length="311" mass="35558">MDSAIETLRVEFEKACAELSFIEAKVESEFTRKFELERHAPLNPYKALTRLKKLKQTLQVLKVENERIMAEKQEFIRDTDAQLAVNNELLLKLQMQAGIQPDGEVQNRLEYYNSISESWREDIINYQGGKYQHDFALEELLPTDEKSFIAISAAIDNDGYVGNEFHANSNPSQVGADSKIPDNNSNCVNILDEDKRPQNVTTANSNNNKENRKLDTKERRLSKSFVAVTQEEFDSVSELVRTRKLTLASVNKIYRTLWDHFKKNPESPPLTIQHMTQMGLKITGVTGEANLKVLRSLKIIRIEKSGVSLIR</sequence>
<feature type="domain" description="Ska2 N-terminal" evidence="16">
    <location>
        <begin position="3"/>
        <end position="104"/>
    </location>
</feature>
<dbReference type="InterPro" id="IPR042091">
    <property type="entry name" value="Ska2_N"/>
</dbReference>
<evidence type="ECO:0000256" key="10">
    <source>
        <dbReference type="ARBA" id="ARBA00023212"/>
    </source>
</evidence>
<reference evidence="17" key="1">
    <citation type="submission" date="2021-06" db="EMBL/GenBank/DDBJ databases">
        <authorList>
            <person name="Kallberg Y."/>
            <person name="Tangrot J."/>
            <person name="Rosling A."/>
        </authorList>
    </citation>
    <scope>NUCLEOTIDE SEQUENCE</scope>
    <source>
        <strain evidence="17">FL130A</strain>
    </source>
</reference>
<keyword evidence="14" id="KW-0175">Coiled coil</keyword>
<keyword evidence="5" id="KW-0963">Cytoplasm</keyword>
<evidence type="ECO:0000256" key="2">
    <source>
        <dbReference type="ARBA" id="ARBA00004629"/>
    </source>
</evidence>
<evidence type="ECO:0000256" key="3">
    <source>
        <dbReference type="ARBA" id="ARBA00010684"/>
    </source>
</evidence>
<evidence type="ECO:0000256" key="7">
    <source>
        <dbReference type="ARBA" id="ARBA00022701"/>
    </source>
</evidence>
<keyword evidence="10" id="KW-0206">Cytoskeleton</keyword>
<feature type="compositionally biased region" description="Polar residues" evidence="15">
    <location>
        <begin position="198"/>
        <end position="208"/>
    </location>
</feature>
<dbReference type="EMBL" id="CAJVPS010001036">
    <property type="protein sequence ID" value="CAG8521348.1"/>
    <property type="molecule type" value="Genomic_DNA"/>
</dbReference>
<evidence type="ECO:0000256" key="4">
    <source>
        <dbReference type="ARBA" id="ARBA00022454"/>
    </source>
</evidence>
<feature type="region of interest" description="Disordered" evidence="15">
    <location>
        <begin position="195"/>
        <end position="217"/>
    </location>
</feature>
<dbReference type="PANTHER" id="PTHR32017">
    <property type="entry name" value="SPINDLE AND KINETOCHORE-ASSOCIATED PROTEIN 2"/>
    <property type="match status" value="1"/>
</dbReference>
<dbReference type="GO" id="GO:0007059">
    <property type="term" value="P:chromosome segregation"/>
    <property type="evidence" value="ECO:0007669"/>
    <property type="project" value="InterPro"/>
</dbReference>